<gene>
    <name evidence="1" type="ORF">HDC15708</name>
</gene>
<protein>
    <submittedName>
        <fullName evidence="1">HDC15708</fullName>
    </submittedName>
</protein>
<reference evidence="1" key="1">
    <citation type="journal article" date="2003" name="Genome Biol.">
        <title>An integrated gene annotation and transcriptional profiling approach towards the full gene content of the Drosophila genome.</title>
        <authorList>
            <person name="Hild M."/>
            <person name="Beckmann B."/>
            <person name="Haas S.A."/>
            <person name="Koch B."/>
            <person name="Solovyev V."/>
            <person name="Busold C."/>
            <person name="Fellenberg K."/>
            <person name="Boutros M."/>
            <person name="Vingron M."/>
            <person name="Sauer F."/>
            <person name="Hoheisel J.D."/>
            <person name="Paro R."/>
        </authorList>
    </citation>
    <scope>NUCLEOTIDE SEQUENCE</scope>
</reference>
<dbReference type="AlphaFoldDB" id="Q6IJ83"/>
<sequence>MQWQSESSEITEISSRACLAVASGLLLAFEFLDWDCDLDWAWVRVRVQFQGLRIVQAIQPGQLFWPKTISQKPGDFGRDFLPYFSHYLTRSLSSCDCLCCCCCCCCHKKCRDPGQGIAYGQDCGRLKELEEFGGAGGGRPCHMLSATVTYTNISENAAVGRRRRLEVCRRRPVPGLHL</sequence>
<organism evidence="1">
    <name type="scientific">Drosophila melanogaster</name>
    <name type="common">Fruit fly</name>
    <dbReference type="NCBI Taxonomy" id="7227"/>
    <lineage>
        <taxon>Eukaryota</taxon>
        <taxon>Metazoa</taxon>
        <taxon>Ecdysozoa</taxon>
        <taxon>Arthropoda</taxon>
        <taxon>Hexapoda</taxon>
        <taxon>Insecta</taxon>
        <taxon>Pterygota</taxon>
        <taxon>Neoptera</taxon>
        <taxon>Endopterygota</taxon>
        <taxon>Diptera</taxon>
        <taxon>Brachycera</taxon>
        <taxon>Muscomorpha</taxon>
        <taxon>Ephydroidea</taxon>
        <taxon>Drosophilidae</taxon>
        <taxon>Drosophila</taxon>
        <taxon>Sophophora</taxon>
    </lineage>
</organism>
<proteinExistence type="predicted"/>
<dbReference type="EMBL" id="BK002833">
    <property type="protein sequence ID" value="DAA04338.1"/>
    <property type="molecule type" value="Genomic_DNA"/>
</dbReference>
<name>Q6IJ83_DROME</name>
<accession>Q6IJ83</accession>
<evidence type="ECO:0000313" key="1">
    <source>
        <dbReference type="EMBL" id="DAA04338.1"/>
    </source>
</evidence>